<keyword evidence="2" id="KW-0547">Nucleotide-binding</keyword>
<dbReference type="RefSeq" id="WP_324717217.1">
    <property type="nucleotide sequence ID" value="NZ_CP141615.1"/>
</dbReference>
<gene>
    <name evidence="5" type="ORF">U7230_02735</name>
</gene>
<dbReference type="Pfam" id="PF00005">
    <property type="entry name" value="ABC_tran"/>
    <property type="match status" value="1"/>
</dbReference>
<protein>
    <submittedName>
        <fullName evidence="5">ABC transporter ATP-binding protein</fullName>
    </submittedName>
</protein>
<evidence type="ECO:0000256" key="3">
    <source>
        <dbReference type="ARBA" id="ARBA00022840"/>
    </source>
</evidence>
<evidence type="ECO:0000256" key="2">
    <source>
        <dbReference type="ARBA" id="ARBA00022741"/>
    </source>
</evidence>
<evidence type="ECO:0000313" key="5">
    <source>
        <dbReference type="EMBL" id="WRP17946.1"/>
    </source>
</evidence>
<name>A0ABZ1BYZ7_9FIRM</name>
<evidence type="ECO:0000313" key="6">
    <source>
        <dbReference type="Proteomes" id="UP001332192"/>
    </source>
</evidence>
<dbReference type="Gene3D" id="3.40.50.300">
    <property type="entry name" value="P-loop containing nucleotide triphosphate hydrolases"/>
    <property type="match status" value="1"/>
</dbReference>
<dbReference type="EMBL" id="CP141615">
    <property type="protein sequence ID" value="WRP17946.1"/>
    <property type="molecule type" value="Genomic_DNA"/>
</dbReference>
<dbReference type="Proteomes" id="UP001332192">
    <property type="component" value="Chromosome"/>
</dbReference>
<dbReference type="PANTHER" id="PTHR45772:SF9">
    <property type="entry name" value="CONSERVED COMPONENT OF ABC TRANSPORTER FOR NATURAL AMINO ACIDS"/>
    <property type="match status" value="1"/>
</dbReference>
<keyword evidence="1" id="KW-0813">Transport</keyword>
<evidence type="ECO:0000256" key="1">
    <source>
        <dbReference type="ARBA" id="ARBA00022448"/>
    </source>
</evidence>
<dbReference type="GO" id="GO:0005524">
    <property type="term" value="F:ATP binding"/>
    <property type="evidence" value="ECO:0007669"/>
    <property type="project" value="UniProtKB-KW"/>
</dbReference>
<dbReference type="PROSITE" id="PS50893">
    <property type="entry name" value="ABC_TRANSPORTER_2"/>
    <property type="match status" value="1"/>
</dbReference>
<proteinExistence type="predicted"/>
<dbReference type="Pfam" id="PF12399">
    <property type="entry name" value="BCA_ABC_TP_C"/>
    <property type="match status" value="1"/>
</dbReference>
<dbReference type="InterPro" id="IPR032823">
    <property type="entry name" value="BCA_ABC_TP_C"/>
</dbReference>
<dbReference type="PANTHER" id="PTHR45772">
    <property type="entry name" value="CONSERVED COMPONENT OF ABC TRANSPORTER FOR NATURAL AMINO ACIDS-RELATED"/>
    <property type="match status" value="1"/>
</dbReference>
<organism evidence="5 6">
    <name type="scientific">Carboxydichorda subterranea</name>
    <dbReference type="NCBI Taxonomy" id="3109565"/>
    <lineage>
        <taxon>Bacteria</taxon>
        <taxon>Bacillati</taxon>
        <taxon>Bacillota</taxon>
        <taxon>Limnochordia</taxon>
        <taxon>Limnochordales</taxon>
        <taxon>Geochordaceae</taxon>
        <taxon>Carboxydichorda</taxon>
    </lineage>
</organism>
<dbReference type="SUPFAM" id="SSF52540">
    <property type="entry name" value="P-loop containing nucleoside triphosphate hydrolases"/>
    <property type="match status" value="1"/>
</dbReference>
<dbReference type="CDD" id="cd03219">
    <property type="entry name" value="ABC_Mj1267_LivG_branched"/>
    <property type="match status" value="1"/>
</dbReference>
<dbReference type="InterPro" id="IPR003439">
    <property type="entry name" value="ABC_transporter-like_ATP-bd"/>
</dbReference>
<sequence>MVLLDVQSLVKQFGGVMANDYLDLSIEEGEIVGLIGPNGAGKTTLMHCIAGYHRPDRGTVRFAGVDITGWPPHRTARAGIARTFQSLRTMEGLTVEENVMVGAFCRTDDPDRAREAALALLERLDLAGVRGAQPHEIPLAWQRRVELARALATRPRLLMLDEAAAGLSPEEIRAFEQLLRALHRELGLTLIVVEHVMDFVMSLAGRVVVLASGRKIAEGRPEEVARDEQVIEAYLGGSYARGPAHLGGV</sequence>
<keyword evidence="3 5" id="KW-0067">ATP-binding</keyword>
<accession>A0ABZ1BYZ7</accession>
<dbReference type="InterPro" id="IPR051120">
    <property type="entry name" value="ABC_AA/LPS_Transport"/>
</dbReference>
<feature type="domain" description="ABC transporter" evidence="4">
    <location>
        <begin position="4"/>
        <end position="237"/>
    </location>
</feature>
<reference evidence="5 6" key="1">
    <citation type="journal article" date="2024" name="Front. Microbiol.">
        <title>Novel thermophilic genera Geochorda gen. nov. and Carboxydochorda gen. nov. from the deep terrestrial subsurface reveal the ecophysiological diversity in the class Limnochordia.</title>
        <authorList>
            <person name="Karnachuk O.V."/>
            <person name="Lukina A.P."/>
            <person name="Avakyan M.R."/>
            <person name="Kadnikov V.V."/>
            <person name="Begmatov S."/>
            <person name="Beletsky A.V."/>
            <person name="Vlasova K.G."/>
            <person name="Novikov A.A."/>
            <person name="Shcherbakova V.A."/>
            <person name="Mardanov A.V."/>
            <person name="Ravin N.V."/>
        </authorList>
    </citation>
    <scope>NUCLEOTIDE SEQUENCE [LARGE SCALE GENOMIC DNA]</scope>
    <source>
        <strain evidence="5 6">L945</strain>
    </source>
</reference>
<dbReference type="InterPro" id="IPR027417">
    <property type="entry name" value="P-loop_NTPase"/>
</dbReference>
<dbReference type="SMART" id="SM00382">
    <property type="entry name" value="AAA"/>
    <property type="match status" value="1"/>
</dbReference>
<keyword evidence="6" id="KW-1185">Reference proteome</keyword>
<evidence type="ECO:0000259" key="4">
    <source>
        <dbReference type="PROSITE" id="PS50893"/>
    </source>
</evidence>
<dbReference type="InterPro" id="IPR003593">
    <property type="entry name" value="AAA+_ATPase"/>
</dbReference>